<evidence type="ECO:0000313" key="3">
    <source>
        <dbReference type="EnsemblMetazoa" id="Aqu2.1.07831_001"/>
    </source>
</evidence>
<dbReference type="PANTHER" id="PTHR24111">
    <property type="entry name" value="LEUCINE-RICH REPEAT-CONTAINING PROTEIN 34"/>
    <property type="match status" value="1"/>
</dbReference>
<dbReference type="EnsemblMetazoa" id="Aqu2.1.07831_001">
    <property type="protein sequence ID" value="Aqu2.1.07831_001"/>
    <property type="gene ID" value="Aqu2.1.07831"/>
</dbReference>
<dbReference type="PANTHER" id="PTHR24111:SF0">
    <property type="entry name" value="LEUCINE-RICH REPEAT-CONTAINING PROTEIN"/>
    <property type="match status" value="1"/>
</dbReference>
<feature type="coiled-coil region" evidence="2">
    <location>
        <begin position="47"/>
        <end position="95"/>
    </location>
</feature>
<dbReference type="InterPro" id="IPR032675">
    <property type="entry name" value="LRR_dom_sf"/>
</dbReference>
<dbReference type="AlphaFoldDB" id="A0A1X7T0V0"/>
<dbReference type="InParanoid" id="A0A1X7T0V0"/>
<dbReference type="Pfam" id="PF13516">
    <property type="entry name" value="LRR_6"/>
    <property type="match status" value="2"/>
</dbReference>
<dbReference type="Gene3D" id="3.80.10.10">
    <property type="entry name" value="Ribonuclease Inhibitor"/>
    <property type="match status" value="2"/>
</dbReference>
<dbReference type="InterPro" id="IPR001611">
    <property type="entry name" value="Leu-rich_rpt"/>
</dbReference>
<accession>A0A1X7T0V0</accession>
<organism evidence="3">
    <name type="scientific">Amphimedon queenslandica</name>
    <name type="common">Sponge</name>
    <dbReference type="NCBI Taxonomy" id="400682"/>
    <lineage>
        <taxon>Eukaryota</taxon>
        <taxon>Metazoa</taxon>
        <taxon>Porifera</taxon>
        <taxon>Demospongiae</taxon>
        <taxon>Heteroscleromorpha</taxon>
        <taxon>Haplosclerida</taxon>
        <taxon>Niphatidae</taxon>
        <taxon>Amphimedon</taxon>
    </lineage>
</organism>
<proteinExistence type="predicted"/>
<dbReference type="OrthoDB" id="120976at2759"/>
<dbReference type="InterPro" id="IPR052201">
    <property type="entry name" value="LRR-containing_regulator"/>
</dbReference>
<evidence type="ECO:0000256" key="2">
    <source>
        <dbReference type="SAM" id="Coils"/>
    </source>
</evidence>
<sequence length="286" mass="32619">MSSCNEEMNRKTLSMDEPCLERLAEDDEDEIDSDIGQIVSLFSGLKNKCLKKVEKEFKEEIKELKQLSAEKDKKLKQQSDELQMLKQMNKALILETERLKSSIEEKKVTESKLMQQIKNPQIRAEEYNQIRFTGLAFHTLESLVRPVLENEAIKALNLQASPLKNFAHCFACLMTNNFTLTSLYLTHGTIDDEGVNKLAHSLKGNKTLILLSLNSNPGITSASCQELVKLLHVNKTLRFLSVSHTDINMVGARLLVNSLETNTTLEHLVLDERHRVSFSDEKRLKF</sequence>
<protein>
    <submittedName>
        <fullName evidence="3">Uncharacterized protein</fullName>
    </submittedName>
</protein>
<keyword evidence="1" id="KW-0677">Repeat</keyword>
<name>A0A1X7T0V0_AMPQE</name>
<dbReference type="SUPFAM" id="SSF52047">
    <property type="entry name" value="RNI-like"/>
    <property type="match status" value="1"/>
</dbReference>
<keyword evidence="2" id="KW-0175">Coiled coil</keyword>
<evidence type="ECO:0000256" key="1">
    <source>
        <dbReference type="ARBA" id="ARBA00022737"/>
    </source>
</evidence>
<dbReference type="SMART" id="SM00368">
    <property type="entry name" value="LRR_RI"/>
    <property type="match status" value="3"/>
</dbReference>
<reference evidence="3" key="1">
    <citation type="submission" date="2017-05" db="UniProtKB">
        <authorList>
            <consortium name="EnsemblMetazoa"/>
        </authorList>
    </citation>
    <scope>IDENTIFICATION</scope>
</reference>